<dbReference type="Pfam" id="PF07883">
    <property type="entry name" value="Cupin_2"/>
    <property type="match status" value="1"/>
</dbReference>
<evidence type="ECO:0000259" key="1">
    <source>
        <dbReference type="Pfam" id="PF07883"/>
    </source>
</evidence>
<name>A0A7C9R788_9HYPH</name>
<evidence type="ECO:0000313" key="2">
    <source>
        <dbReference type="EMBL" id="NGN41857.1"/>
    </source>
</evidence>
<dbReference type="Proteomes" id="UP000481252">
    <property type="component" value="Unassembled WGS sequence"/>
</dbReference>
<organism evidence="2 3">
    <name type="scientific">Mesorhizobium zhangyense</name>
    <dbReference type="NCBI Taxonomy" id="1776730"/>
    <lineage>
        <taxon>Bacteria</taxon>
        <taxon>Pseudomonadati</taxon>
        <taxon>Pseudomonadota</taxon>
        <taxon>Alphaproteobacteria</taxon>
        <taxon>Hyphomicrobiales</taxon>
        <taxon>Phyllobacteriaceae</taxon>
        <taxon>Mesorhizobium</taxon>
    </lineage>
</organism>
<gene>
    <name evidence="2" type="ORF">G6N74_12330</name>
</gene>
<dbReference type="PANTHER" id="PTHR40112">
    <property type="entry name" value="H2HPP ISOMERASE"/>
    <property type="match status" value="1"/>
</dbReference>
<dbReference type="InterPro" id="IPR052535">
    <property type="entry name" value="Bacilysin_H2HPP_isomerase"/>
</dbReference>
<dbReference type="EMBL" id="JAAKZG010000004">
    <property type="protein sequence ID" value="NGN41857.1"/>
    <property type="molecule type" value="Genomic_DNA"/>
</dbReference>
<dbReference type="RefSeq" id="WP_165117671.1">
    <property type="nucleotide sequence ID" value="NZ_JAAKZG010000004.1"/>
</dbReference>
<proteinExistence type="predicted"/>
<reference evidence="2 3" key="1">
    <citation type="submission" date="2020-02" db="EMBL/GenBank/DDBJ databases">
        <title>Genome sequence of the type strain CGMCC 1.15528 of Mesorhizobium zhangyense.</title>
        <authorList>
            <person name="Gao J."/>
            <person name="Sun J."/>
        </authorList>
    </citation>
    <scope>NUCLEOTIDE SEQUENCE [LARGE SCALE GENOMIC DNA]</scope>
    <source>
        <strain evidence="2 3">CGMCC 1.15528</strain>
    </source>
</reference>
<keyword evidence="3" id="KW-1185">Reference proteome</keyword>
<dbReference type="AlphaFoldDB" id="A0A7C9R788"/>
<dbReference type="InterPro" id="IPR014710">
    <property type="entry name" value="RmlC-like_jellyroll"/>
</dbReference>
<evidence type="ECO:0000313" key="3">
    <source>
        <dbReference type="Proteomes" id="UP000481252"/>
    </source>
</evidence>
<feature type="domain" description="Cupin type-2" evidence="1">
    <location>
        <begin position="34"/>
        <end position="102"/>
    </location>
</feature>
<accession>A0A7C9R788</accession>
<dbReference type="SUPFAM" id="SSF51182">
    <property type="entry name" value="RmlC-like cupins"/>
    <property type="match status" value="1"/>
</dbReference>
<sequence>MNIHSIDWEAIEWTPVRHGVDRKAFSGAGATVALHRLQPDHEPKPHNHVHEQIVYILAGTVDFHIGEEVVRLGPGGLAVVPSMVMHHAVVVGNEPALNLDVFTPSRPEYA</sequence>
<dbReference type="InterPro" id="IPR011051">
    <property type="entry name" value="RmlC_Cupin_sf"/>
</dbReference>
<dbReference type="InterPro" id="IPR013096">
    <property type="entry name" value="Cupin_2"/>
</dbReference>
<protein>
    <submittedName>
        <fullName evidence="2">Cupin domain-containing protein</fullName>
    </submittedName>
</protein>
<comment type="caution">
    <text evidence="2">The sequence shown here is derived from an EMBL/GenBank/DDBJ whole genome shotgun (WGS) entry which is preliminary data.</text>
</comment>
<dbReference type="Gene3D" id="2.60.120.10">
    <property type="entry name" value="Jelly Rolls"/>
    <property type="match status" value="1"/>
</dbReference>
<dbReference type="PANTHER" id="PTHR40112:SF1">
    <property type="entry name" value="H2HPP ISOMERASE"/>
    <property type="match status" value="1"/>
</dbReference>